<comment type="similarity">
    <text evidence="6">Belongs to the Maf family. YhdE subfamily.</text>
</comment>
<dbReference type="EMBL" id="SMGQ01000011">
    <property type="protein sequence ID" value="TCK98084.1"/>
    <property type="molecule type" value="Genomic_DNA"/>
</dbReference>
<dbReference type="AlphaFoldDB" id="A0A4R1N257"/>
<keyword evidence="5 6" id="KW-0546">Nucleotide metabolism</keyword>
<feature type="site" description="Important for substrate specificity" evidence="6">
    <location>
        <position position="71"/>
    </location>
</feature>
<dbReference type="Gene3D" id="3.90.950.10">
    <property type="match status" value="1"/>
</dbReference>
<proteinExistence type="inferred from homology"/>
<sequence length="198" mass="22141">MKKLILASQSPRRKELLKSLGLSFQSITSHIDEENFHLQSPEDMVKALAYAKADAVSKGVEEDAVIIGSDTVVVLDNKILGKPKNKEEAAYFLELLSGNMHTVYTGIAIKDNKNSNSYIDVEQTQVYMKKLTQDEIQAYIHSNEPMDKAGAYGIQGLGAIFIEKIIGDYYSVMGFPILKFYLGMQSMGINLFDVRDNY</sequence>
<dbReference type="EC" id="3.6.1.9" evidence="6"/>
<dbReference type="CDD" id="cd00555">
    <property type="entry name" value="Maf"/>
    <property type="match status" value="1"/>
</dbReference>
<feature type="site" description="Important for substrate specificity" evidence="6">
    <location>
        <position position="155"/>
    </location>
</feature>
<dbReference type="PANTHER" id="PTHR43213">
    <property type="entry name" value="BIFUNCTIONAL DTTP/UTP PYROPHOSPHATASE/METHYLTRANSFERASE PROTEIN-RELATED"/>
    <property type="match status" value="1"/>
</dbReference>
<evidence type="ECO:0000256" key="6">
    <source>
        <dbReference type="HAMAP-Rule" id="MF_00528"/>
    </source>
</evidence>
<dbReference type="FunFam" id="3.90.950.10:FF:000005">
    <property type="entry name" value="7-methyl-GTP pyrophosphatase"/>
    <property type="match status" value="1"/>
</dbReference>
<comment type="subcellular location">
    <subcellularLocation>
        <location evidence="2 6">Cytoplasm</location>
    </subcellularLocation>
</comment>
<dbReference type="GO" id="GO:0036221">
    <property type="term" value="F:UTP diphosphatase activity"/>
    <property type="evidence" value="ECO:0007669"/>
    <property type="project" value="RHEA"/>
</dbReference>
<feature type="active site" description="Proton acceptor" evidence="6">
    <location>
        <position position="70"/>
    </location>
</feature>
<comment type="catalytic activity">
    <reaction evidence="6">
        <text>UTP + H2O = UMP + diphosphate + H(+)</text>
        <dbReference type="Rhea" id="RHEA:29395"/>
        <dbReference type="ChEBI" id="CHEBI:15377"/>
        <dbReference type="ChEBI" id="CHEBI:15378"/>
        <dbReference type="ChEBI" id="CHEBI:33019"/>
        <dbReference type="ChEBI" id="CHEBI:46398"/>
        <dbReference type="ChEBI" id="CHEBI:57865"/>
        <dbReference type="EC" id="3.6.1.9"/>
    </reaction>
</comment>
<accession>A0A4R1N257</accession>
<dbReference type="GO" id="GO:0036218">
    <property type="term" value="F:dTTP diphosphatase activity"/>
    <property type="evidence" value="ECO:0007669"/>
    <property type="project" value="RHEA"/>
</dbReference>
<name>A0A4R1N257_9FIRM</name>
<evidence type="ECO:0000256" key="5">
    <source>
        <dbReference type="ARBA" id="ARBA00023080"/>
    </source>
</evidence>
<comment type="caution">
    <text evidence="6">Lacks conserved residue(s) required for the propagation of feature annotation.</text>
</comment>
<dbReference type="GO" id="GO:0009117">
    <property type="term" value="P:nucleotide metabolic process"/>
    <property type="evidence" value="ECO:0007669"/>
    <property type="project" value="UniProtKB-KW"/>
</dbReference>
<keyword evidence="8" id="KW-1185">Reference proteome</keyword>
<dbReference type="HAMAP" id="MF_00528">
    <property type="entry name" value="Maf"/>
    <property type="match status" value="1"/>
</dbReference>
<dbReference type="InterPro" id="IPR029001">
    <property type="entry name" value="ITPase-like_fam"/>
</dbReference>
<dbReference type="SUPFAM" id="SSF52972">
    <property type="entry name" value="ITPase-like"/>
    <property type="match status" value="1"/>
</dbReference>
<dbReference type="OrthoDB" id="9807767at2"/>
<evidence type="ECO:0000313" key="7">
    <source>
        <dbReference type="EMBL" id="TCK98084.1"/>
    </source>
</evidence>
<feature type="site" description="Important for substrate specificity" evidence="6">
    <location>
        <position position="12"/>
    </location>
</feature>
<dbReference type="PIRSF" id="PIRSF006305">
    <property type="entry name" value="Maf"/>
    <property type="match status" value="1"/>
</dbReference>
<evidence type="ECO:0000256" key="1">
    <source>
        <dbReference type="ARBA" id="ARBA00001968"/>
    </source>
</evidence>
<comment type="caution">
    <text evidence="7">The sequence shown here is derived from an EMBL/GenBank/DDBJ whole genome shotgun (WGS) entry which is preliminary data.</text>
</comment>
<evidence type="ECO:0000313" key="8">
    <source>
        <dbReference type="Proteomes" id="UP000294545"/>
    </source>
</evidence>
<evidence type="ECO:0000256" key="2">
    <source>
        <dbReference type="ARBA" id="ARBA00004496"/>
    </source>
</evidence>
<dbReference type="NCBIfam" id="TIGR00172">
    <property type="entry name" value="maf"/>
    <property type="match status" value="1"/>
</dbReference>
<protein>
    <recommendedName>
        <fullName evidence="6">dTTP/UTP pyrophosphatase</fullName>
        <shortName evidence="6">dTTPase/UTPase</shortName>
        <ecNumber evidence="6">3.6.1.9</ecNumber>
    </recommendedName>
    <alternativeName>
        <fullName evidence="6">Nucleoside triphosphate pyrophosphatase</fullName>
    </alternativeName>
    <alternativeName>
        <fullName evidence="6">Nucleotide pyrophosphatase</fullName>
        <shortName evidence="6">Nucleotide PPase</shortName>
    </alternativeName>
</protein>
<reference evidence="7 8" key="1">
    <citation type="submission" date="2019-03" db="EMBL/GenBank/DDBJ databases">
        <title>Genomic Encyclopedia of Type Strains, Phase IV (KMG-IV): sequencing the most valuable type-strain genomes for metagenomic binning, comparative biology and taxonomic classification.</title>
        <authorList>
            <person name="Goeker M."/>
        </authorList>
    </citation>
    <scope>NUCLEOTIDE SEQUENCE [LARGE SCALE GENOMIC DNA]</scope>
    <source>
        <strain evidence="7 8">DSM 24176</strain>
    </source>
</reference>
<organism evidence="7 8">
    <name type="scientific">Natranaerovirga hydrolytica</name>
    <dbReference type="NCBI Taxonomy" id="680378"/>
    <lineage>
        <taxon>Bacteria</taxon>
        <taxon>Bacillati</taxon>
        <taxon>Bacillota</taxon>
        <taxon>Clostridia</taxon>
        <taxon>Lachnospirales</taxon>
        <taxon>Natranaerovirgaceae</taxon>
        <taxon>Natranaerovirga</taxon>
    </lineage>
</organism>
<comment type="function">
    <text evidence="6">Nucleoside triphosphate pyrophosphatase that hydrolyzes dTTP and UTP. May have a dual role in cell division arrest and in preventing the incorporation of modified nucleotides into cellular nucleic acids.</text>
</comment>
<dbReference type="Proteomes" id="UP000294545">
    <property type="component" value="Unassembled WGS sequence"/>
</dbReference>
<dbReference type="GO" id="GO:0005737">
    <property type="term" value="C:cytoplasm"/>
    <property type="evidence" value="ECO:0007669"/>
    <property type="project" value="UniProtKB-SubCell"/>
</dbReference>
<dbReference type="InterPro" id="IPR003697">
    <property type="entry name" value="Maf-like"/>
</dbReference>
<evidence type="ECO:0000256" key="3">
    <source>
        <dbReference type="ARBA" id="ARBA00022490"/>
    </source>
</evidence>
<gene>
    <name evidence="7" type="ORF">EDC19_0501</name>
</gene>
<dbReference type="Pfam" id="PF02545">
    <property type="entry name" value="Maf"/>
    <property type="match status" value="1"/>
</dbReference>
<comment type="catalytic activity">
    <reaction evidence="6">
        <text>dTTP + H2O = dTMP + diphosphate + H(+)</text>
        <dbReference type="Rhea" id="RHEA:28534"/>
        <dbReference type="ChEBI" id="CHEBI:15377"/>
        <dbReference type="ChEBI" id="CHEBI:15378"/>
        <dbReference type="ChEBI" id="CHEBI:33019"/>
        <dbReference type="ChEBI" id="CHEBI:37568"/>
        <dbReference type="ChEBI" id="CHEBI:63528"/>
        <dbReference type="EC" id="3.6.1.9"/>
    </reaction>
</comment>
<comment type="cofactor">
    <cofactor evidence="1 6">
        <name>a divalent metal cation</name>
        <dbReference type="ChEBI" id="CHEBI:60240"/>
    </cofactor>
</comment>
<dbReference type="RefSeq" id="WP_132280015.1">
    <property type="nucleotide sequence ID" value="NZ_SMGQ01000011.1"/>
</dbReference>
<dbReference type="PANTHER" id="PTHR43213:SF5">
    <property type="entry name" value="BIFUNCTIONAL DTTP_UTP PYROPHOSPHATASE_METHYLTRANSFERASE PROTEIN-RELATED"/>
    <property type="match status" value="1"/>
</dbReference>
<keyword evidence="3 6" id="KW-0963">Cytoplasm</keyword>
<keyword evidence="4 6" id="KW-0378">Hydrolase</keyword>
<evidence type="ECO:0000256" key="4">
    <source>
        <dbReference type="ARBA" id="ARBA00022801"/>
    </source>
</evidence>